<comment type="caution">
    <text evidence="1">The sequence shown here is derived from an EMBL/GenBank/DDBJ whole genome shotgun (WGS) entry which is preliminary data.</text>
</comment>
<dbReference type="Proteomes" id="UP000649739">
    <property type="component" value="Unassembled WGS sequence"/>
</dbReference>
<keyword evidence="2" id="KW-1185">Reference proteome</keyword>
<proteinExistence type="predicted"/>
<organism evidence="1 2">
    <name type="scientific">Pilimelia anulata</name>
    <dbReference type="NCBI Taxonomy" id="53371"/>
    <lineage>
        <taxon>Bacteria</taxon>
        <taxon>Bacillati</taxon>
        <taxon>Actinomycetota</taxon>
        <taxon>Actinomycetes</taxon>
        <taxon>Micromonosporales</taxon>
        <taxon>Micromonosporaceae</taxon>
        <taxon>Pilimelia</taxon>
    </lineage>
</organism>
<protein>
    <submittedName>
        <fullName evidence="1">Uncharacterized protein</fullName>
    </submittedName>
</protein>
<dbReference type="EMBL" id="BMQB01000004">
    <property type="protein sequence ID" value="GGJ92944.1"/>
    <property type="molecule type" value="Genomic_DNA"/>
</dbReference>
<reference evidence="1" key="2">
    <citation type="submission" date="2020-09" db="EMBL/GenBank/DDBJ databases">
        <authorList>
            <person name="Sun Q."/>
            <person name="Ohkuma M."/>
        </authorList>
    </citation>
    <scope>NUCLEOTIDE SEQUENCE</scope>
    <source>
        <strain evidence="1">JCM 3090</strain>
    </source>
</reference>
<evidence type="ECO:0000313" key="1">
    <source>
        <dbReference type="EMBL" id="GGJ92944.1"/>
    </source>
</evidence>
<gene>
    <name evidence="1" type="ORF">GCM10010123_23500</name>
</gene>
<name>A0A8J3B429_9ACTN</name>
<sequence length="59" mass="6266">MPAASSCRYRALDSAAVPKPAYWRIVHGRDVYMVGYTPRVYGYSPGAPRSGSAGASSAE</sequence>
<reference evidence="1" key="1">
    <citation type="journal article" date="2014" name="Int. J. Syst. Evol. Microbiol.">
        <title>Complete genome sequence of Corynebacterium casei LMG S-19264T (=DSM 44701T), isolated from a smear-ripened cheese.</title>
        <authorList>
            <consortium name="US DOE Joint Genome Institute (JGI-PGF)"/>
            <person name="Walter F."/>
            <person name="Albersmeier A."/>
            <person name="Kalinowski J."/>
            <person name="Ruckert C."/>
        </authorList>
    </citation>
    <scope>NUCLEOTIDE SEQUENCE</scope>
    <source>
        <strain evidence="1">JCM 3090</strain>
    </source>
</reference>
<evidence type="ECO:0000313" key="2">
    <source>
        <dbReference type="Proteomes" id="UP000649739"/>
    </source>
</evidence>
<accession>A0A8J3B429</accession>
<dbReference type="AlphaFoldDB" id="A0A8J3B429"/>